<dbReference type="OrthoDB" id="441605at2759"/>
<feature type="compositionally biased region" description="Basic and acidic residues" evidence="1">
    <location>
        <begin position="228"/>
        <end position="239"/>
    </location>
</feature>
<feature type="compositionally biased region" description="Low complexity" evidence="1">
    <location>
        <begin position="337"/>
        <end position="347"/>
    </location>
</feature>
<dbReference type="AlphaFoldDB" id="A0A1Q9CZB6"/>
<feature type="compositionally biased region" description="Basic and acidic residues" evidence="1">
    <location>
        <begin position="435"/>
        <end position="456"/>
    </location>
</feature>
<feature type="compositionally biased region" description="Low complexity" evidence="1">
    <location>
        <begin position="372"/>
        <end position="382"/>
    </location>
</feature>
<accession>A0A1Q9CZB6</accession>
<gene>
    <name evidence="2" type="ORF">AK812_SmicGene30411</name>
</gene>
<feature type="region of interest" description="Disordered" evidence="1">
    <location>
        <begin position="569"/>
        <end position="749"/>
    </location>
</feature>
<evidence type="ECO:0000313" key="3">
    <source>
        <dbReference type="Proteomes" id="UP000186817"/>
    </source>
</evidence>
<feature type="region of interest" description="Disordered" evidence="1">
    <location>
        <begin position="160"/>
        <end position="496"/>
    </location>
</feature>
<organism evidence="2 3">
    <name type="scientific">Symbiodinium microadriaticum</name>
    <name type="common">Dinoflagellate</name>
    <name type="synonym">Zooxanthella microadriatica</name>
    <dbReference type="NCBI Taxonomy" id="2951"/>
    <lineage>
        <taxon>Eukaryota</taxon>
        <taxon>Sar</taxon>
        <taxon>Alveolata</taxon>
        <taxon>Dinophyceae</taxon>
        <taxon>Suessiales</taxon>
        <taxon>Symbiodiniaceae</taxon>
        <taxon>Symbiodinium</taxon>
    </lineage>
</organism>
<sequence>MVVAELLQWDAPIALILLVLLTRFNDRLTHKQDYDYVEIFAGAGEVSAKLREETASLAASAASSSMAPASSKPASKKKASVDDCAAESQRKLNASLNASLARGKALKNLQKNAAYDLTTPILPGTCDVTLGELMQTEKLSLPDAVQVMLKFRKDAAITDPDEVGLSLPPAKPGASKPKHEPKHDELSPPKGILKKGKSRLDAEPPQDDDDDDDDVHGHAAVKKASSKRKPDAKGSEPKVPKGKAKPKRGSSFEDLCLSEPAPSSPASNPKKKAKKPEPEPTPASNPTKKAKKPEPDHQDEEPEEGAPSTELENSKQQKKKKPQNKPPAPEEKEPEGEGSSPASSKNSSQKKKKKKKPQNKPPAPEEKEPEGEGSSPASSKNSSQKKKKPQNKPPVPEEKEPEGEARASKKEEAVEASTNNRGKKRTKSKTFNRSHAKEDLAEGTAKEAASKGHDGDEGSADYQADLQEMIDEIDRAPKDTKDSKWPKDWPHDAQPNLLAEGWSCSSLALGEEQMDATNPATDPAELETQVNGSQTVTELIESLGASASQVGANGDYSHLLGLLNNLKLQIENPKPSPGSATTGAEKEGGGKADKEGEGKTDKEGEGKAEQEYEGEAEQEYEGEAEQEYEGEAEQEYEGEEWNDDSWNEGEEEEYGQDEDQEEQAESEELMSNQESAKRVLQEGKDAKDSGGLASRPVATPARSLDAIIQKLKPVPAGEPKEPNPEPAQLARDVPSGTPSAAAAPASDEQKINSTTHKKEYMRAGRIAEKMGLQWRDRDAPGIHEETKYWVTIEETAEDSVNVQHKQQFSAQAAATAAAAHNILSAPIEPTMMSRPSAEIKKEAGALAGLLMELPEGDELREELEGASAKLNKFRDAKTAAEMKCQVTVAATDRCAAGSKDPWPLEYRSRFRYARASWISLRGVILAKTLLSTGYGNFLGDREQLRTYWGNMAHLLDDPPDPEYWDCTVLYFRCVSYKGDLKYLVQSLNLVRHAGKEEACPMFDTPPALASLKGFSDRLVSLDVLHIFHLGVLRDLVGTGFKLLGRKRGEYYNGRCIPIRLHQLTQDLKAFCRTNNLQCSLPKIHMNTLQWRSDCCPELRCKGADALVCLKFLVHKLQLQSHRQYPLLLACAWCALQFIGCLSSASIFLLEEERATAQETGYLFLRTYLSLSVSSLEARELLFKTRPKLHFLVHILDDLDPDPAGACRNPFYDSTFVDEDWIKHALQMKKRMSRRTSSLNVLKRFAVVNKSAMDAFNL</sequence>
<reference evidence="2 3" key="1">
    <citation type="submission" date="2016-02" db="EMBL/GenBank/DDBJ databases">
        <title>Genome analysis of coral dinoflagellate symbionts highlights evolutionary adaptations to a symbiotic lifestyle.</title>
        <authorList>
            <person name="Aranda M."/>
            <person name="Li Y."/>
            <person name="Liew Y.J."/>
            <person name="Baumgarten S."/>
            <person name="Simakov O."/>
            <person name="Wilson M."/>
            <person name="Piel J."/>
            <person name="Ashoor H."/>
            <person name="Bougouffa S."/>
            <person name="Bajic V.B."/>
            <person name="Ryu T."/>
            <person name="Ravasi T."/>
            <person name="Bayer T."/>
            <person name="Micklem G."/>
            <person name="Kim H."/>
            <person name="Bhak J."/>
            <person name="Lajeunesse T.C."/>
            <person name="Voolstra C.R."/>
        </authorList>
    </citation>
    <scope>NUCLEOTIDE SEQUENCE [LARGE SCALE GENOMIC DNA]</scope>
    <source>
        <strain evidence="2 3">CCMP2467</strain>
    </source>
</reference>
<keyword evidence="3" id="KW-1185">Reference proteome</keyword>
<evidence type="ECO:0000313" key="2">
    <source>
        <dbReference type="EMBL" id="OLP88265.1"/>
    </source>
</evidence>
<feature type="compositionally biased region" description="Basic residues" evidence="1">
    <location>
        <begin position="421"/>
        <end position="434"/>
    </location>
</feature>
<feature type="compositionally biased region" description="Basic and acidic residues" evidence="1">
    <location>
        <begin position="472"/>
        <end position="491"/>
    </location>
</feature>
<feature type="compositionally biased region" description="Low complexity" evidence="1">
    <location>
        <begin position="258"/>
        <end position="268"/>
    </location>
</feature>
<feature type="compositionally biased region" description="Acidic residues" evidence="1">
    <location>
        <begin position="611"/>
        <end position="668"/>
    </location>
</feature>
<name>A0A1Q9CZB6_SYMMI</name>
<feature type="compositionally biased region" description="Basic and acidic residues" evidence="1">
    <location>
        <begin position="177"/>
        <end position="187"/>
    </location>
</feature>
<feature type="compositionally biased region" description="Basic and acidic residues" evidence="1">
    <location>
        <begin position="675"/>
        <end position="688"/>
    </location>
</feature>
<feature type="compositionally biased region" description="Basic residues" evidence="1">
    <location>
        <begin position="348"/>
        <end position="358"/>
    </location>
</feature>
<proteinExistence type="predicted"/>
<comment type="caution">
    <text evidence="2">The sequence shown here is derived from an EMBL/GenBank/DDBJ whole genome shotgun (WGS) entry which is preliminary data.</text>
</comment>
<dbReference type="Proteomes" id="UP000186817">
    <property type="component" value="Unassembled WGS sequence"/>
</dbReference>
<dbReference type="EMBL" id="LSRX01000822">
    <property type="protein sequence ID" value="OLP88265.1"/>
    <property type="molecule type" value="Genomic_DNA"/>
</dbReference>
<protein>
    <submittedName>
        <fullName evidence="2">Uncharacterized protein</fullName>
    </submittedName>
</protein>
<feature type="compositionally biased region" description="Acidic residues" evidence="1">
    <location>
        <begin position="204"/>
        <end position="214"/>
    </location>
</feature>
<feature type="compositionally biased region" description="Basic and acidic residues" evidence="1">
    <location>
        <begin position="584"/>
        <end position="610"/>
    </location>
</feature>
<evidence type="ECO:0000256" key="1">
    <source>
        <dbReference type="SAM" id="MobiDB-lite"/>
    </source>
</evidence>
<feature type="compositionally biased region" description="Basic and acidic residues" evidence="1">
    <location>
        <begin position="395"/>
        <end position="413"/>
    </location>
</feature>